<dbReference type="SUPFAM" id="SSF52540">
    <property type="entry name" value="P-loop containing nucleoside triphosphate hydrolases"/>
    <property type="match status" value="1"/>
</dbReference>
<name>A0A2G5EHQ3_AQUCA</name>
<dbReference type="GO" id="GO:0043531">
    <property type="term" value="F:ADP binding"/>
    <property type="evidence" value="ECO:0007669"/>
    <property type="project" value="InterPro"/>
</dbReference>
<evidence type="ECO:0000259" key="5">
    <source>
        <dbReference type="Pfam" id="PF18052"/>
    </source>
</evidence>
<reference evidence="8 9" key="1">
    <citation type="submission" date="2017-09" db="EMBL/GenBank/DDBJ databases">
        <title>WGS assembly of Aquilegia coerulea Goldsmith.</title>
        <authorList>
            <person name="Hodges S."/>
            <person name="Kramer E."/>
            <person name="Nordborg M."/>
            <person name="Tomkins J."/>
            <person name="Borevitz J."/>
            <person name="Derieg N."/>
            <person name="Yan J."/>
            <person name="Mihaltcheva S."/>
            <person name="Hayes R.D."/>
            <person name="Rokhsar D."/>
        </authorList>
    </citation>
    <scope>NUCLEOTIDE SEQUENCE [LARGE SCALE GENOMIC DNA]</scope>
    <source>
        <strain evidence="9">cv. Goldsmith</strain>
    </source>
</reference>
<dbReference type="OrthoDB" id="6161812at2759"/>
<evidence type="ECO:0000259" key="4">
    <source>
        <dbReference type="Pfam" id="PF00931"/>
    </source>
</evidence>
<dbReference type="InterPro" id="IPR027417">
    <property type="entry name" value="P-loop_NTPase"/>
</dbReference>
<dbReference type="Gene3D" id="1.10.10.10">
    <property type="entry name" value="Winged helix-like DNA-binding domain superfamily/Winged helix DNA-binding domain"/>
    <property type="match status" value="1"/>
</dbReference>
<feature type="domain" description="NB-ARC" evidence="4">
    <location>
        <begin position="179"/>
        <end position="347"/>
    </location>
</feature>
<dbReference type="PANTHER" id="PTHR23155">
    <property type="entry name" value="DISEASE RESISTANCE PROTEIN RP"/>
    <property type="match status" value="1"/>
</dbReference>
<dbReference type="GO" id="GO:0098542">
    <property type="term" value="P:defense response to other organism"/>
    <property type="evidence" value="ECO:0007669"/>
    <property type="project" value="TreeGrafter"/>
</dbReference>
<dbReference type="Gene3D" id="1.20.5.4130">
    <property type="match status" value="1"/>
</dbReference>
<dbReference type="Gene3D" id="1.10.8.430">
    <property type="entry name" value="Helical domain of apoptotic protease-activating factors"/>
    <property type="match status" value="1"/>
</dbReference>
<dbReference type="Pfam" id="PF18052">
    <property type="entry name" value="Rx_N"/>
    <property type="match status" value="1"/>
</dbReference>
<dbReference type="InterPro" id="IPR055414">
    <property type="entry name" value="LRR_R13L4/SHOC2-like"/>
</dbReference>
<dbReference type="Pfam" id="PF23598">
    <property type="entry name" value="LRR_14"/>
    <property type="match status" value="1"/>
</dbReference>
<dbReference type="SUPFAM" id="SSF52058">
    <property type="entry name" value="L domain-like"/>
    <property type="match status" value="1"/>
</dbReference>
<dbReference type="FunCoup" id="A0A2G5EHQ3">
    <property type="interactions" value="420"/>
</dbReference>
<dbReference type="PRINTS" id="PR00364">
    <property type="entry name" value="DISEASERSIST"/>
</dbReference>
<dbReference type="CDD" id="cd14798">
    <property type="entry name" value="RX-CC_like"/>
    <property type="match status" value="1"/>
</dbReference>
<keyword evidence="2" id="KW-0547">Nucleotide-binding</keyword>
<sequence length="1114" mass="128565">MAEAFVSSAASAIVASVVKSLGKLVIDQTIAFVTSFGEVHEQFKRLKDELESIQGFLHTADSNHNQDPGIRIWVSDVREIAYDVDDVIDAFLRKVAYKEDGESSFMRYARKPKKILNSYKIGKEMETIFSKLKDISKRQKRYAGITIQQTMPSTSSNTKNMLLRRVYSHTKDDATVGLEEHTKTLVSELLKEEVRLCVVSIYGMGGLGKTTVAKEVYNHRNIKAHFDCYAWTSISQQMSTREVLKEIIREVNSQASTDIWDMNEVELVRNLFRFLGGKRYLIVLDDIWNTTDWDILKPAFPNSRGSKVMLSTRNEEIAIHADPMSFHLKPRFLTDDEGWELLCRKALTPPYITSSSIPLSSDLEECGRRMVKKCGGLPLAIIVLGGILQSKRSLGEWENVSKKIGISSHESRVLSILSLSYEELPYHLKPLFLYLGLFSEDSNIRVKKLVCMWMAERLIKEQEGETIEEVGRQCLDELIHRCMVQIGKKRLGEERAKTCQLHDKMRDLCIEIGKKENFFKVMSHQNNDPSSSSSFFLKLRRCAIHVEEKGKQYIFPKHLTPCLRTAIFIPKDLSTEYCPNIVYKDFKSLKILEFQGEFKPEKELCGVVKKLSNLRYLSAKKDVYSRLTFEFGNFIGNFVCLETLDLRYSHIDESMCKVISNVMPQLRHFYGLGIRLSEINKMRRLQTLYKGWAGLWILDLVKLTNLEKLGIWELDEKTIRLFTNVIVGGGGLDKLRSLLLQTEIEFPSDLLEYLSKKIHLMKLALAGKFKNGKLPSLFPSNLIKLNLGLNCLSEDPMPTLEKLPHLLFLRLYDSYLGKEMVCSAKGFPKLQNLRIRYSNQLEEWTVEEGAMPCLTKCWIEDCKELKMVPQGFKFLTMLQDLKIIHMPKSFEQRVKEGGEDWPTVQHIPSIISYSKREEVSEERRKKEDIFLNYHWTKVFVNRALCGLIRYCRSDSEFDNGIGAKDITSENFRILEEPPRDNSTRSRTLAVLKESLCLIDYTVGQLEEICLWIMKDYGIKKSWTKEYIVETELVRPLRLPCKILRTVKQIYVLFQGDENLGYYDVENEEFKHVRIAGIPWYFKDFEAVVHLGSLISPRTIDGRSAEKSTKTPKRF</sequence>
<evidence type="ECO:0000259" key="6">
    <source>
        <dbReference type="Pfam" id="PF23559"/>
    </source>
</evidence>
<keyword evidence="1" id="KW-0677">Repeat</keyword>
<feature type="domain" description="Disease resistance protein winged helix" evidence="6">
    <location>
        <begin position="437"/>
        <end position="509"/>
    </location>
</feature>
<dbReference type="InterPro" id="IPR058922">
    <property type="entry name" value="WHD_DRP"/>
</dbReference>
<evidence type="ECO:0000313" key="8">
    <source>
        <dbReference type="EMBL" id="PIA55302.1"/>
    </source>
</evidence>
<dbReference type="InterPro" id="IPR036388">
    <property type="entry name" value="WH-like_DNA-bd_sf"/>
</dbReference>
<dbReference type="Proteomes" id="UP000230069">
    <property type="component" value="Unassembled WGS sequence"/>
</dbReference>
<dbReference type="InterPro" id="IPR041118">
    <property type="entry name" value="Rx_N"/>
</dbReference>
<organism evidence="8 9">
    <name type="scientific">Aquilegia coerulea</name>
    <name type="common">Rocky mountain columbine</name>
    <dbReference type="NCBI Taxonomy" id="218851"/>
    <lineage>
        <taxon>Eukaryota</taxon>
        <taxon>Viridiplantae</taxon>
        <taxon>Streptophyta</taxon>
        <taxon>Embryophyta</taxon>
        <taxon>Tracheophyta</taxon>
        <taxon>Spermatophyta</taxon>
        <taxon>Magnoliopsida</taxon>
        <taxon>Ranunculales</taxon>
        <taxon>Ranunculaceae</taxon>
        <taxon>Thalictroideae</taxon>
        <taxon>Aquilegia</taxon>
    </lineage>
</organism>
<dbReference type="FunFam" id="1.10.10.10:FF:000322">
    <property type="entry name" value="Probable disease resistance protein At1g63360"/>
    <property type="match status" value="1"/>
</dbReference>
<dbReference type="InterPro" id="IPR038005">
    <property type="entry name" value="RX-like_CC"/>
</dbReference>
<dbReference type="Pfam" id="PF00931">
    <property type="entry name" value="NB-ARC"/>
    <property type="match status" value="1"/>
</dbReference>
<evidence type="ECO:0000259" key="7">
    <source>
        <dbReference type="Pfam" id="PF23598"/>
    </source>
</evidence>
<dbReference type="InterPro" id="IPR002182">
    <property type="entry name" value="NB-ARC"/>
</dbReference>
<evidence type="ECO:0000256" key="1">
    <source>
        <dbReference type="ARBA" id="ARBA00022737"/>
    </source>
</evidence>
<dbReference type="EMBL" id="KZ305025">
    <property type="protein sequence ID" value="PIA55302.1"/>
    <property type="molecule type" value="Genomic_DNA"/>
</dbReference>
<dbReference type="Pfam" id="PF23559">
    <property type="entry name" value="WHD_DRP"/>
    <property type="match status" value="1"/>
</dbReference>
<feature type="domain" description="Disease resistance R13L4/SHOC-2-like LRR" evidence="7">
    <location>
        <begin position="583"/>
        <end position="889"/>
    </location>
</feature>
<dbReference type="PANTHER" id="PTHR23155:SF1185">
    <property type="entry name" value="DISEASE RESISTANCE RPP8-LIKE PROTEIN 3-RELATED"/>
    <property type="match status" value="1"/>
</dbReference>
<dbReference type="Gene3D" id="3.80.10.10">
    <property type="entry name" value="Ribonuclease Inhibitor"/>
    <property type="match status" value="2"/>
</dbReference>
<dbReference type="Gene3D" id="3.40.50.300">
    <property type="entry name" value="P-loop containing nucleotide triphosphate hydrolases"/>
    <property type="match status" value="1"/>
</dbReference>
<evidence type="ECO:0000256" key="2">
    <source>
        <dbReference type="ARBA" id="ARBA00022741"/>
    </source>
</evidence>
<protein>
    <submittedName>
        <fullName evidence="8">Uncharacterized protein</fullName>
    </submittedName>
</protein>
<accession>A0A2G5EHQ3</accession>
<feature type="domain" description="Disease resistance N-terminal" evidence="5">
    <location>
        <begin position="13"/>
        <end position="100"/>
    </location>
</feature>
<dbReference type="STRING" id="218851.A0A2G5EHQ3"/>
<dbReference type="FunFam" id="3.40.50.300:FF:001091">
    <property type="entry name" value="Probable disease resistance protein At1g61300"/>
    <property type="match status" value="1"/>
</dbReference>
<gene>
    <name evidence="8" type="ORF">AQUCO_00800195v1</name>
</gene>
<evidence type="ECO:0000256" key="3">
    <source>
        <dbReference type="ARBA" id="ARBA00022821"/>
    </source>
</evidence>
<dbReference type="InterPro" id="IPR032675">
    <property type="entry name" value="LRR_dom_sf"/>
</dbReference>
<dbReference type="InterPro" id="IPR044974">
    <property type="entry name" value="Disease_R_plants"/>
</dbReference>
<keyword evidence="9" id="KW-1185">Reference proteome</keyword>
<dbReference type="InParanoid" id="A0A2G5EHQ3"/>
<dbReference type="AlphaFoldDB" id="A0A2G5EHQ3"/>
<dbReference type="InterPro" id="IPR042197">
    <property type="entry name" value="Apaf_helical"/>
</dbReference>
<proteinExistence type="predicted"/>
<evidence type="ECO:0000313" key="9">
    <source>
        <dbReference type="Proteomes" id="UP000230069"/>
    </source>
</evidence>
<keyword evidence="3" id="KW-0611">Plant defense</keyword>